<dbReference type="Gene3D" id="2.60.40.4270">
    <property type="entry name" value="Listeria-Bacteroides repeat domain"/>
    <property type="match status" value="1"/>
</dbReference>
<dbReference type="OrthoDB" id="900053at2"/>
<dbReference type="InterPro" id="IPR042229">
    <property type="entry name" value="Listeria/Bacterioides_rpt_sf"/>
</dbReference>
<reference evidence="8" key="1">
    <citation type="submission" date="2016-10" db="EMBL/GenBank/DDBJ databases">
        <authorList>
            <person name="Varghese N."/>
            <person name="Submissions S."/>
        </authorList>
    </citation>
    <scope>NUCLEOTIDE SEQUENCE [LARGE SCALE GENOMIC DNA]</scope>
    <source>
        <strain evidence="8">DSM 17038</strain>
    </source>
</reference>
<proteinExistence type="predicted"/>
<keyword evidence="3" id="KW-0677">Repeat</keyword>
<evidence type="ECO:0000313" key="8">
    <source>
        <dbReference type="Proteomes" id="UP000199337"/>
    </source>
</evidence>
<dbReference type="Pfam" id="PF12733">
    <property type="entry name" value="Cadherin-like"/>
    <property type="match status" value="1"/>
</dbReference>
<name>A0A1I2NSH7_9FIRM</name>
<evidence type="ECO:0000256" key="5">
    <source>
        <dbReference type="SAM" id="SignalP"/>
    </source>
</evidence>
<dbReference type="InterPro" id="IPR051465">
    <property type="entry name" value="Cell_Envelope_Struct_Comp"/>
</dbReference>
<feature type="domain" description="SLH" evidence="6">
    <location>
        <begin position="1065"/>
        <end position="1124"/>
    </location>
</feature>
<feature type="domain" description="SLH" evidence="6">
    <location>
        <begin position="1125"/>
        <end position="1188"/>
    </location>
</feature>
<dbReference type="RefSeq" id="WP_092468498.1">
    <property type="nucleotide sequence ID" value="NZ_FOOX01000002.1"/>
</dbReference>
<dbReference type="AlphaFoldDB" id="A0A1I2NSH7"/>
<sequence>MKRIILLTALTIGMLFCLATSSYATGLSSNLVTNGDGDNWGIWNKDTSGSYVDHWSQLSDLGGTAGYAPVSPFDSGAIGDNEFFDFWDNSTTNKTGCLYQDIVLTDTTGSLFSDIDAGNIGLNAQAYIFKYLPGDGGTIQIKFLDGSGSEIAVGPYRSSRDTNDLSNWELVQVQHVPVPSGARTIRVMLIAYAPDGNSYVDFDGIDVELCNLPDISIANSTANHTYNGTQTITMSGTASDPDGLPVTVSAAISGITQSTTIASGAAWNLSWDIASLGITDGDYTNIQVTADNGKGIRTATYTGTLAVDGTAPAASSLSPSDNATNVGVNDNLVINFSENVVVGTGNITIKKTSDDSMVETIDVTGGKVTGSDTSAITVDPATTLDGETGYYVVIDATAFSDTAGNSYAGISSSSAWNFTTADITAPTVSSIDRNSPAGESTNATSVTYRVTFSEAVTGVDTSDFTLTETGTAHGIIAAVSAGSGTTIDVTVSGITGDGTLRLDLNSSGTGITDDAGNALATGYTSGQTYTFDTTAPTGGSISINSGADYTTSTSVTLTLSATGASEMMVSEDSGFSGASYEAYSTSKSFTLSSGDGIKTVYAKYKDAAGNETSATISDTITLVTTAATYTVTYNGNGSSSGSVPIDRTSYNSGDTVTVAGNGGGLTKTGYTFTGWNTAANGSGTTYAAGSGTFIISADTTLYAKWVLNTASAAADLSFLYVSPGTLSPGFSASETEYTVSVGNLKDSMTVTACVYDTSATLKINGETPTVTGAVYGEYAATIDLEVGSNNIISVEVTARDGTTTKTYTITATRAAASHHSSSGGGGGSGGSNSSTTTDKTTTKVVVNGEEYNAGTTTTTTEGSRTVTIVTVDDDKIEALLEAKGNNTTVEIPISSTTDIAEGVLSGQTIKNMEAKAAVLVVKTDTISYTLPASEIDIDSVSEQIGAQAALKDIAIHVIIAAPPADTVKIVTDTADKNSYQIVVNPVEFEIICTNGDKTVEVSKFKAYVERTIAIPEGVDPLKITTAVVLNADGTLTHVPTQIISIDGKYYAKINSLTNSTYTVIYNPKEFKDVENHWAKEVVNDMGSRLVINGIGGENFAPDKDVTRAEFAAIMVKALGLKAGSGASGFDDVKSSDWYSGYIKTAAEYGIISGYANGSFGPADKITREQAMTMIARAMKITGLKAELAAGEEEKLLSGYEDREVLAEYARSGIAECIKTGVVSGNSSTGIAPKDNISRAEVAVMVRRLLQKSGLI</sequence>
<feature type="chain" id="PRO_5011441345" evidence="5">
    <location>
        <begin position="25"/>
        <end position="1255"/>
    </location>
</feature>
<feature type="domain" description="SLH" evidence="6">
    <location>
        <begin position="1196"/>
        <end position="1255"/>
    </location>
</feature>
<evidence type="ECO:0000256" key="2">
    <source>
        <dbReference type="ARBA" id="ARBA00022729"/>
    </source>
</evidence>
<dbReference type="InterPro" id="IPR025883">
    <property type="entry name" value="Cadherin-like_domain"/>
</dbReference>
<organism evidence="7 8">
    <name type="scientific">Desulfotruncus arcticus DSM 17038</name>
    <dbReference type="NCBI Taxonomy" id="1121424"/>
    <lineage>
        <taxon>Bacteria</taxon>
        <taxon>Bacillati</taxon>
        <taxon>Bacillota</taxon>
        <taxon>Clostridia</taxon>
        <taxon>Eubacteriales</taxon>
        <taxon>Desulfallaceae</taxon>
        <taxon>Desulfotruncus</taxon>
    </lineage>
</organism>
<dbReference type="PANTHER" id="PTHR43308:SF5">
    <property type="entry name" value="S-LAYER PROTEIN _ PEPTIDOGLYCAN ENDO-BETA-N-ACETYLGLUCOSAMINIDASE"/>
    <property type="match status" value="1"/>
</dbReference>
<dbReference type="InterPro" id="IPR013378">
    <property type="entry name" value="InlB-like_B-rpt"/>
</dbReference>
<dbReference type="STRING" id="341036.SAMN05660649_00545"/>
<feature type="region of interest" description="Disordered" evidence="4">
    <location>
        <begin position="813"/>
        <end position="838"/>
    </location>
</feature>
<dbReference type="PROSITE" id="PS51272">
    <property type="entry name" value="SLH"/>
    <property type="match status" value="3"/>
</dbReference>
<accession>A0A1I2NSH7</accession>
<dbReference type="GO" id="GO:0030313">
    <property type="term" value="C:cell envelope"/>
    <property type="evidence" value="ECO:0007669"/>
    <property type="project" value="UniProtKB-SubCell"/>
</dbReference>
<dbReference type="EMBL" id="FOOX01000002">
    <property type="protein sequence ID" value="SFG06678.1"/>
    <property type="molecule type" value="Genomic_DNA"/>
</dbReference>
<gene>
    <name evidence="7" type="ORF">SAMN05660649_00545</name>
</gene>
<dbReference type="PANTHER" id="PTHR43308">
    <property type="entry name" value="OUTER MEMBRANE PROTEIN ALPHA-RELATED"/>
    <property type="match status" value="1"/>
</dbReference>
<dbReference type="NCBIfam" id="TIGR02543">
    <property type="entry name" value="List_Bact_rpt"/>
    <property type="match status" value="1"/>
</dbReference>
<dbReference type="Pfam" id="PF09479">
    <property type="entry name" value="Flg_new"/>
    <property type="match status" value="1"/>
</dbReference>
<evidence type="ECO:0000256" key="4">
    <source>
        <dbReference type="SAM" id="MobiDB-lite"/>
    </source>
</evidence>
<comment type="subcellular location">
    <subcellularLocation>
        <location evidence="1">Cell envelope</location>
    </subcellularLocation>
</comment>
<keyword evidence="2 5" id="KW-0732">Signal</keyword>
<evidence type="ECO:0000256" key="3">
    <source>
        <dbReference type="ARBA" id="ARBA00022737"/>
    </source>
</evidence>
<evidence type="ECO:0000256" key="1">
    <source>
        <dbReference type="ARBA" id="ARBA00004196"/>
    </source>
</evidence>
<dbReference type="InterPro" id="IPR001119">
    <property type="entry name" value="SLH_dom"/>
</dbReference>
<dbReference type="Pfam" id="PF00395">
    <property type="entry name" value="SLH"/>
    <property type="match status" value="3"/>
</dbReference>
<keyword evidence="8" id="KW-1185">Reference proteome</keyword>
<dbReference type="InterPro" id="IPR032812">
    <property type="entry name" value="SbsA_Ig"/>
</dbReference>
<dbReference type="Proteomes" id="UP000199337">
    <property type="component" value="Unassembled WGS sequence"/>
</dbReference>
<evidence type="ECO:0000259" key="6">
    <source>
        <dbReference type="PROSITE" id="PS51272"/>
    </source>
</evidence>
<protein>
    <submittedName>
        <fullName evidence="7">Listeria/Bacterioides repeat-containing protein</fullName>
    </submittedName>
</protein>
<dbReference type="Pfam" id="PF13205">
    <property type="entry name" value="Big_5"/>
    <property type="match status" value="1"/>
</dbReference>
<feature type="signal peptide" evidence="5">
    <location>
        <begin position="1"/>
        <end position="24"/>
    </location>
</feature>
<evidence type="ECO:0000313" key="7">
    <source>
        <dbReference type="EMBL" id="SFG06678.1"/>
    </source>
</evidence>